<dbReference type="InterPro" id="IPR052895">
    <property type="entry name" value="HetReg/Transcr_Mod"/>
</dbReference>
<feature type="domain" description="Heterokaryon incompatibility" evidence="2">
    <location>
        <begin position="135"/>
        <end position="280"/>
    </location>
</feature>
<organism evidence="3 4">
    <name type="scientific">Suillus plorans</name>
    <dbReference type="NCBI Taxonomy" id="116603"/>
    <lineage>
        <taxon>Eukaryota</taxon>
        <taxon>Fungi</taxon>
        <taxon>Dikarya</taxon>
        <taxon>Basidiomycota</taxon>
        <taxon>Agaricomycotina</taxon>
        <taxon>Agaricomycetes</taxon>
        <taxon>Agaricomycetidae</taxon>
        <taxon>Boletales</taxon>
        <taxon>Suillineae</taxon>
        <taxon>Suillaceae</taxon>
        <taxon>Suillus</taxon>
    </lineage>
</organism>
<evidence type="ECO:0000259" key="2">
    <source>
        <dbReference type="Pfam" id="PF06985"/>
    </source>
</evidence>
<name>A0A9P7DHL4_9AGAM</name>
<reference evidence="3" key="1">
    <citation type="journal article" date="2020" name="New Phytol.">
        <title>Comparative genomics reveals dynamic genome evolution in host specialist ectomycorrhizal fungi.</title>
        <authorList>
            <person name="Lofgren L.A."/>
            <person name="Nguyen N.H."/>
            <person name="Vilgalys R."/>
            <person name="Ruytinx J."/>
            <person name="Liao H.L."/>
            <person name="Branco S."/>
            <person name="Kuo A."/>
            <person name="LaButti K."/>
            <person name="Lipzen A."/>
            <person name="Andreopoulos W."/>
            <person name="Pangilinan J."/>
            <person name="Riley R."/>
            <person name="Hundley H."/>
            <person name="Na H."/>
            <person name="Barry K."/>
            <person name="Grigoriev I.V."/>
            <person name="Stajich J.E."/>
            <person name="Kennedy P.G."/>
        </authorList>
    </citation>
    <scope>NUCLEOTIDE SEQUENCE</scope>
    <source>
        <strain evidence="3">S12</strain>
    </source>
</reference>
<evidence type="ECO:0000256" key="1">
    <source>
        <dbReference type="SAM" id="MobiDB-lite"/>
    </source>
</evidence>
<dbReference type="Proteomes" id="UP000719766">
    <property type="component" value="Unassembled WGS sequence"/>
</dbReference>
<protein>
    <recommendedName>
        <fullName evidence="2">Heterokaryon incompatibility domain-containing protein</fullName>
    </recommendedName>
</protein>
<dbReference type="RefSeq" id="XP_041159560.1">
    <property type="nucleotide sequence ID" value="XM_041310841.1"/>
</dbReference>
<evidence type="ECO:0000313" key="3">
    <source>
        <dbReference type="EMBL" id="KAG1793071.1"/>
    </source>
</evidence>
<keyword evidence="4" id="KW-1185">Reference proteome</keyword>
<feature type="region of interest" description="Disordered" evidence="1">
    <location>
        <begin position="61"/>
        <end position="80"/>
    </location>
</feature>
<accession>A0A9P7DHL4</accession>
<dbReference type="OrthoDB" id="2157530at2759"/>
<sequence length="680" mass="76523">MDPESESRAEGVHKFGSWALINLQEGSLGLLTFREAPQTFQPVLVTESDSQLDLEAFHYTGSGSQPGAGPEAAAGLKSADDAGLGGSNVEMKSEEHDLRENILVKAPLRLYDCENEVLKDQQTYLRETGHTIPPYLVVSQVWGEIKHQMILPTVEWPVAISDLAKWDTILAYCKADKRVKWMWMDAICINQSNSPEADEEKAVEIPKMNHYYRGATACLVVPSDYLNFPLAHAQLVDLSCNIMDANASVQDNALRIWESIAVLDAVIGDEWFWRVWTYQEFLLPNKHILPDGQELRVDLLRRLLDWYHKILRNGSLKKPQGGTDYNFIHPGKELVISAPRNWQTRNLRFQMKEELEQNGHVNLISLIWQISHRQSMYPVDRLLGLYGLLSDEEKVPINPSEASHRNSSTAALESMWERTMAKAIMSGRVWPLLHDSPEPDAADGRHWMPHITAPNLWNERFPGAALAGLYPETIHHHNQKDMKIADDGLHIAVRFVGCVMGMSINIGDGGGEMNKIILCTWFLTANGCNTDPIIQQLQHGLATSDMVASNEIQGSQEALFAALHANSLHHCYSKLMGEMNFGRKLTYGDEIMGWNKRILCFQIEGHRTPFVVLAWIHCSSPPKMGDCWIVDVTSEPALTVRRWIVVNKVGPKTFRKIGTVRAWQPIGAILNQSSVPIILD</sequence>
<dbReference type="AlphaFoldDB" id="A0A9P7DHL4"/>
<dbReference type="GeneID" id="64604605"/>
<proteinExistence type="predicted"/>
<dbReference type="PANTHER" id="PTHR24148:SF64">
    <property type="entry name" value="HETEROKARYON INCOMPATIBILITY DOMAIN-CONTAINING PROTEIN"/>
    <property type="match status" value="1"/>
</dbReference>
<evidence type="ECO:0000313" key="4">
    <source>
        <dbReference type="Proteomes" id="UP000719766"/>
    </source>
</evidence>
<gene>
    <name evidence="3" type="ORF">HD556DRAFT_517761</name>
</gene>
<dbReference type="EMBL" id="JABBWE010000032">
    <property type="protein sequence ID" value="KAG1793071.1"/>
    <property type="molecule type" value="Genomic_DNA"/>
</dbReference>
<dbReference type="InterPro" id="IPR010730">
    <property type="entry name" value="HET"/>
</dbReference>
<dbReference type="PANTHER" id="PTHR24148">
    <property type="entry name" value="ANKYRIN REPEAT DOMAIN-CONTAINING PROTEIN 39 HOMOLOG-RELATED"/>
    <property type="match status" value="1"/>
</dbReference>
<comment type="caution">
    <text evidence="3">The sequence shown here is derived from an EMBL/GenBank/DDBJ whole genome shotgun (WGS) entry which is preliminary data.</text>
</comment>
<dbReference type="Pfam" id="PF06985">
    <property type="entry name" value="HET"/>
    <property type="match status" value="1"/>
</dbReference>